<sequence length="200" mass="22344">MPKSLMNLPQLILASASPRRSELLRQLDVEFEVIPSDAIELHNEQLTAGELCRVNAYRKARPISKRFPDAIVMGADTLVYLGNQLFGKPKNRDEAHGMLQALQGETHLVVTGVCLMHLRSHRHRVFAETTQVTFRSLNDAQIAEYLNAINPLDKAGAYAIQEHGEKIVEQISGSFTNVVGLPLEHLREELSLWEIALGTL</sequence>
<dbReference type="GO" id="GO:0009117">
    <property type="term" value="P:nucleotide metabolic process"/>
    <property type="evidence" value="ECO:0007669"/>
    <property type="project" value="UniProtKB-KW"/>
</dbReference>
<proteinExistence type="inferred from homology"/>
<comment type="catalytic activity">
    <reaction evidence="4">
        <text>UTP + H2O = UMP + diphosphate + H(+)</text>
        <dbReference type="Rhea" id="RHEA:29395"/>
        <dbReference type="ChEBI" id="CHEBI:15377"/>
        <dbReference type="ChEBI" id="CHEBI:15378"/>
        <dbReference type="ChEBI" id="CHEBI:33019"/>
        <dbReference type="ChEBI" id="CHEBI:46398"/>
        <dbReference type="ChEBI" id="CHEBI:57865"/>
        <dbReference type="EC" id="3.6.1.9"/>
    </reaction>
</comment>
<comment type="caution">
    <text evidence="4">Lacks conserved residue(s) required for the propagation of feature annotation.</text>
</comment>
<comment type="caution">
    <text evidence="5">The sequence shown here is derived from an EMBL/GenBank/DDBJ whole genome shotgun (WGS) entry which is preliminary data.</text>
</comment>
<evidence type="ECO:0000256" key="2">
    <source>
        <dbReference type="ARBA" id="ARBA00022801"/>
    </source>
</evidence>
<gene>
    <name evidence="5" type="ORF">Cflav_PD0298</name>
</gene>
<keyword evidence="6" id="KW-1185">Reference proteome</keyword>
<evidence type="ECO:0000256" key="3">
    <source>
        <dbReference type="ARBA" id="ARBA00023080"/>
    </source>
</evidence>
<dbReference type="GO" id="GO:0036221">
    <property type="term" value="F:UTP diphosphatase activity"/>
    <property type="evidence" value="ECO:0007669"/>
    <property type="project" value="RHEA"/>
</dbReference>
<evidence type="ECO:0000313" key="5">
    <source>
        <dbReference type="EMBL" id="EEF57216.1"/>
    </source>
</evidence>
<dbReference type="SUPFAM" id="SSF52972">
    <property type="entry name" value="ITPase-like"/>
    <property type="match status" value="1"/>
</dbReference>
<feature type="active site" description="Proton acceptor" evidence="4">
    <location>
        <position position="76"/>
    </location>
</feature>
<feature type="site" description="Important for substrate specificity" evidence="4">
    <location>
        <position position="161"/>
    </location>
</feature>
<dbReference type="InterPro" id="IPR029001">
    <property type="entry name" value="ITPase-like_fam"/>
</dbReference>
<dbReference type="PIRSF" id="PIRSF006305">
    <property type="entry name" value="Maf"/>
    <property type="match status" value="1"/>
</dbReference>
<keyword evidence="3 4" id="KW-0546">Nucleotide metabolism</keyword>
<keyword evidence="4" id="KW-0963">Cytoplasm</keyword>
<comment type="catalytic activity">
    <reaction evidence="4">
        <text>dTTP + H2O = dTMP + diphosphate + H(+)</text>
        <dbReference type="Rhea" id="RHEA:28534"/>
        <dbReference type="ChEBI" id="CHEBI:15377"/>
        <dbReference type="ChEBI" id="CHEBI:15378"/>
        <dbReference type="ChEBI" id="CHEBI:33019"/>
        <dbReference type="ChEBI" id="CHEBI:37568"/>
        <dbReference type="ChEBI" id="CHEBI:63528"/>
        <dbReference type="EC" id="3.6.1.9"/>
    </reaction>
</comment>
<dbReference type="HAMAP" id="MF_00528">
    <property type="entry name" value="Maf"/>
    <property type="match status" value="1"/>
</dbReference>
<dbReference type="GO" id="GO:0036218">
    <property type="term" value="F:dTTP diphosphatase activity"/>
    <property type="evidence" value="ECO:0007669"/>
    <property type="project" value="RHEA"/>
</dbReference>
<keyword evidence="2 4" id="KW-0378">Hydrolase</keyword>
<dbReference type="CDD" id="cd00555">
    <property type="entry name" value="Maf"/>
    <property type="match status" value="1"/>
</dbReference>
<name>B9XSF1_PEDPL</name>
<dbReference type="EMBL" id="ABOX02000079">
    <property type="protein sequence ID" value="EEF57216.1"/>
    <property type="molecule type" value="Genomic_DNA"/>
</dbReference>
<comment type="similarity">
    <text evidence="4">Belongs to the Maf family. YhdE subfamily.</text>
</comment>
<comment type="subcellular location">
    <subcellularLocation>
        <location evidence="4">Cytoplasm</location>
    </subcellularLocation>
</comment>
<feature type="site" description="Important for substrate specificity" evidence="4">
    <location>
        <position position="19"/>
    </location>
</feature>
<comment type="function">
    <text evidence="4">Nucleoside triphosphate pyrophosphatase that hydrolyzes dTTP and UTP. May have a dual role in cell division arrest and in preventing the incorporation of modified nucleotides into cellular nucleic acids.</text>
</comment>
<dbReference type="PANTHER" id="PTHR43213:SF5">
    <property type="entry name" value="BIFUNCTIONAL DTTP_UTP PYROPHOSPHATASE_METHYLTRANSFERASE PROTEIN-RELATED"/>
    <property type="match status" value="1"/>
</dbReference>
<dbReference type="NCBIfam" id="TIGR00172">
    <property type="entry name" value="maf"/>
    <property type="match status" value="1"/>
</dbReference>
<comment type="cofactor">
    <cofactor evidence="1 4">
        <name>a divalent metal cation</name>
        <dbReference type="ChEBI" id="CHEBI:60240"/>
    </cofactor>
</comment>
<dbReference type="STRING" id="320771.Cflav_PD0298"/>
<reference evidence="5 6" key="1">
    <citation type="journal article" date="2011" name="J. Bacteriol.">
        <title>Genome sequence of 'Pedosphaera parvula' Ellin514, an aerobic Verrucomicrobial isolate from pasture soil.</title>
        <authorList>
            <person name="Kant R."/>
            <person name="van Passel M.W."/>
            <person name="Sangwan P."/>
            <person name="Palva A."/>
            <person name="Lucas S."/>
            <person name="Copeland A."/>
            <person name="Lapidus A."/>
            <person name="Glavina Del Rio T."/>
            <person name="Dalin E."/>
            <person name="Tice H."/>
            <person name="Bruce D."/>
            <person name="Goodwin L."/>
            <person name="Pitluck S."/>
            <person name="Chertkov O."/>
            <person name="Larimer F.W."/>
            <person name="Land M.L."/>
            <person name="Hauser L."/>
            <person name="Brettin T.S."/>
            <person name="Detter J.C."/>
            <person name="Han S."/>
            <person name="de Vos W.M."/>
            <person name="Janssen P.H."/>
            <person name="Smidt H."/>
        </authorList>
    </citation>
    <scope>NUCLEOTIDE SEQUENCE [LARGE SCALE GENOMIC DNA]</scope>
    <source>
        <strain evidence="5 6">Ellin514</strain>
    </source>
</reference>
<dbReference type="AlphaFoldDB" id="B9XSF1"/>
<evidence type="ECO:0000256" key="1">
    <source>
        <dbReference type="ARBA" id="ARBA00001968"/>
    </source>
</evidence>
<dbReference type="Pfam" id="PF02545">
    <property type="entry name" value="Maf"/>
    <property type="match status" value="1"/>
</dbReference>
<dbReference type="InterPro" id="IPR003697">
    <property type="entry name" value="Maf-like"/>
</dbReference>
<dbReference type="PANTHER" id="PTHR43213">
    <property type="entry name" value="BIFUNCTIONAL DTTP/UTP PYROPHOSPHATASE/METHYLTRANSFERASE PROTEIN-RELATED"/>
    <property type="match status" value="1"/>
</dbReference>
<organism evidence="5 6">
    <name type="scientific">Pedosphaera parvula (strain Ellin514)</name>
    <dbReference type="NCBI Taxonomy" id="320771"/>
    <lineage>
        <taxon>Bacteria</taxon>
        <taxon>Pseudomonadati</taxon>
        <taxon>Verrucomicrobiota</taxon>
        <taxon>Pedosphaerae</taxon>
        <taxon>Pedosphaerales</taxon>
        <taxon>Pedosphaeraceae</taxon>
        <taxon>Pedosphaera</taxon>
    </lineage>
</organism>
<accession>B9XSF1</accession>
<dbReference type="GO" id="GO:0005737">
    <property type="term" value="C:cytoplasm"/>
    <property type="evidence" value="ECO:0007669"/>
    <property type="project" value="UniProtKB-SubCell"/>
</dbReference>
<evidence type="ECO:0000256" key="4">
    <source>
        <dbReference type="HAMAP-Rule" id="MF_00528"/>
    </source>
</evidence>
<dbReference type="Proteomes" id="UP000003688">
    <property type="component" value="Unassembled WGS sequence"/>
</dbReference>
<evidence type="ECO:0000313" key="6">
    <source>
        <dbReference type="Proteomes" id="UP000003688"/>
    </source>
</evidence>
<dbReference type="EC" id="3.6.1.9" evidence="4"/>
<feature type="site" description="Important for substrate specificity" evidence="4">
    <location>
        <position position="77"/>
    </location>
</feature>
<protein>
    <recommendedName>
        <fullName evidence="4">dTTP/UTP pyrophosphatase</fullName>
        <shortName evidence="4">dTTPase/UTPase</shortName>
        <ecNumber evidence="4">3.6.1.9</ecNumber>
    </recommendedName>
    <alternativeName>
        <fullName evidence="4">Nucleoside triphosphate pyrophosphatase</fullName>
    </alternativeName>
    <alternativeName>
        <fullName evidence="4">Nucleotide pyrophosphatase</fullName>
        <shortName evidence="4">Nucleotide PPase</shortName>
    </alternativeName>
</protein>
<dbReference type="Gene3D" id="3.90.950.10">
    <property type="match status" value="1"/>
</dbReference>